<protein>
    <recommendedName>
        <fullName evidence="4">Motility protein B-like N-terminal domain-containing protein</fullName>
    </recommendedName>
</protein>
<evidence type="ECO:0008006" key="4">
    <source>
        <dbReference type="Google" id="ProtNLM"/>
    </source>
</evidence>
<reference evidence="2 3" key="1">
    <citation type="submission" date="2020-07" db="EMBL/GenBank/DDBJ databases">
        <title>Huge and variable diversity of episymbiotic CPR bacteria and DPANN archaea in groundwater ecosystems.</title>
        <authorList>
            <person name="He C.Y."/>
            <person name="Keren R."/>
            <person name="Whittaker M."/>
            <person name="Farag I.F."/>
            <person name="Doudna J."/>
            <person name="Cate J.H.D."/>
            <person name="Banfield J.F."/>
        </authorList>
    </citation>
    <scope>NUCLEOTIDE SEQUENCE [LARGE SCALE GENOMIC DNA]</scope>
    <source>
        <strain evidence="2">NC_groundwater_70_Ag_B-0.1um_54_66</strain>
    </source>
</reference>
<accession>A0A7T5R1M0</accession>
<gene>
    <name evidence="2" type="ORF">HYS17_10230</name>
</gene>
<proteinExistence type="predicted"/>
<keyword evidence="1" id="KW-1133">Transmembrane helix</keyword>
<feature type="transmembrane region" description="Helical" evidence="1">
    <location>
        <begin position="20"/>
        <end position="42"/>
    </location>
</feature>
<keyword evidence="1" id="KW-0812">Transmembrane</keyword>
<dbReference type="AlphaFoldDB" id="A0A7T5R1M0"/>
<dbReference type="Proteomes" id="UP000595362">
    <property type="component" value="Chromosome"/>
</dbReference>
<evidence type="ECO:0000256" key="1">
    <source>
        <dbReference type="SAM" id="Phobius"/>
    </source>
</evidence>
<dbReference type="EMBL" id="CP066681">
    <property type="protein sequence ID" value="QQG35864.1"/>
    <property type="molecule type" value="Genomic_DNA"/>
</dbReference>
<keyword evidence="1" id="KW-0472">Membrane</keyword>
<sequence>MSGRRRKIQQDESRSLGSQIPGLSMFVILLAFFIVLNSISVIKEDRARPLMRSVEMAFSTQVSEDVVWQPSSNPSDDLQVHEGRTIDKLEAMFSSRIAGLDVKKDDNSGTLLLRMKYGDFSSAVHNLGGDDRRSQEFLRTLVSLLRAEMSGHTYRMDAFVQVAQNPPSMQNQQPQKMAEAIKQLGEVAQALEAAGLPQKLMTIGLEKGDDGMIELLFRPHVPYNPLGDARRDAP</sequence>
<name>A0A7T5R1M0_9BACT</name>
<evidence type="ECO:0000313" key="2">
    <source>
        <dbReference type="EMBL" id="QQG35864.1"/>
    </source>
</evidence>
<organism evidence="2 3">
    <name type="scientific">Micavibrio aeruginosavorus</name>
    <dbReference type="NCBI Taxonomy" id="349221"/>
    <lineage>
        <taxon>Bacteria</taxon>
        <taxon>Pseudomonadati</taxon>
        <taxon>Bdellovibrionota</taxon>
        <taxon>Bdellovibrionia</taxon>
        <taxon>Bdellovibrionales</taxon>
        <taxon>Pseudobdellovibrionaceae</taxon>
        <taxon>Micavibrio</taxon>
    </lineage>
</organism>
<evidence type="ECO:0000313" key="3">
    <source>
        <dbReference type="Proteomes" id="UP000595362"/>
    </source>
</evidence>